<dbReference type="UniPathway" id="UPA00378"/>
<dbReference type="EMBL" id="JAHLQT010030497">
    <property type="protein sequence ID" value="KAG7161019.1"/>
    <property type="molecule type" value="Genomic_DNA"/>
</dbReference>
<dbReference type="Gene3D" id="3.90.550.10">
    <property type="entry name" value="Spore Coat Polysaccharide Biosynthesis Protein SpsA, Chain A"/>
    <property type="match status" value="1"/>
</dbReference>
<dbReference type="InterPro" id="IPR052463">
    <property type="entry name" value="O-linked_mannose_GnT"/>
</dbReference>
<evidence type="ECO:0000256" key="13">
    <source>
        <dbReference type="RuleBase" id="RU368119"/>
    </source>
</evidence>
<comment type="caution">
    <text evidence="15">The sequence shown here is derived from an EMBL/GenBank/DDBJ whole genome shotgun (WGS) entry which is preliminary data.</text>
</comment>
<proteinExistence type="inferred from homology"/>
<dbReference type="PANTHER" id="PTHR46396">
    <property type="entry name" value="PROTEIN O-LINKED-MANNOSE BETA-1,2-N-ACETYLGLUCOSAMINYLTRANSFERASE 1"/>
    <property type="match status" value="1"/>
</dbReference>
<keyword evidence="10 13" id="KW-0333">Golgi apparatus</keyword>
<feature type="non-terminal residue" evidence="15">
    <location>
        <position position="108"/>
    </location>
</feature>
<keyword evidence="8 13" id="KW-0735">Signal-anchor</keyword>
<comment type="pathway">
    <text evidence="2 13">Protein modification; protein glycosylation.</text>
</comment>
<dbReference type="GO" id="GO:0003827">
    <property type="term" value="F:alpha-1,3-mannosylglycoprotein 2-beta-N-acetylglucosaminyltransferase activity"/>
    <property type="evidence" value="ECO:0007669"/>
    <property type="project" value="UniProtKB-UniRule"/>
</dbReference>
<keyword evidence="11" id="KW-0472">Membrane</keyword>
<evidence type="ECO:0000313" key="15">
    <source>
        <dbReference type="EMBL" id="KAG7178106.1"/>
    </source>
</evidence>
<comment type="function">
    <text evidence="13">Initiates complex N-linked carbohydrate formation. Essential for the conversion of high-mannose to hybrid and complex N-glycans.</text>
</comment>
<comment type="cofactor">
    <cofactor evidence="13">
        <name>Mn(2+)</name>
        <dbReference type="ChEBI" id="CHEBI:29035"/>
    </cofactor>
    <text evidence="13">The cofactor is mostly bound to the substrate.</text>
</comment>
<dbReference type="GO" id="GO:0000139">
    <property type="term" value="C:Golgi membrane"/>
    <property type="evidence" value="ECO:0007669"/>
    <property type="project" value="UniProtKB-SubCell"/>
</dbReference>
<evidence type="ECO:0000256" key="10">
    <source>
        <dbReference type="ARBA" id="ARBA00023034"/>
    </source>
</evidence>
<protein>
    <recommendedName>
        <fullName evidence="13">Alpha-1,3-mannosyl-glycoprotein 2-beta-N-acetylglucosaminyltransferase</fullName>
        <shortName evidence="13">GNT-I</shortName>
        <shortName evidence="13">GlcNAc-T I</shortName>
        <ecNumber evidence="13">2.4.1.101</ecNumber>
    </recommendedName>
    <alternativeName>
        <fullName evidence="13">N-glycosyl-oligosaccharide-glycoprotein N-acetylglucosaminyltransferase I</fullName>
    </alternativeName>
</protein>
<name>A0A8J5NIQ0_HOMAM</name>
<dbReference type="GO" id="GO:0030145">
    <property type="term" value="F:manganese ion binding"/>
    <property type="evidence" value="ECO:0007669"/>
    <property type="project" value="UniProtKB-UniRule"/>
</dbReference>
<dbReference type="GO" id="GO:0016266">
    <property type="term" value="P:protein O-linked glycosylation via N-acetyl-galactosamine"/>
    <property type="evidence" value="ECO:0007669"/>
    <property type="project" value="TreeGrafter"/>
</dbReference>
<dbReference type="EC" id="2.4.1.101" evidence="13"/>
<evidence type="ECO:0000313" key="14">
    <source>
        <dbReference type="EMBL" id="KAG7161019.1"/>
    </source>
</evidence>
<dbReference type="InterPro" id="IPR004139">
    <property type="entry name" value="Glyco_trans_13"/>
</dbReference>
<dbReference type="SUPFAM" id="SSF53448">
    <property type="entry name" value="Nucleotide-diphospho-sugar transferases"/>
    <property type="match status" value="1"/>
</dbReference>
<evidence type="ECO:0000256" key="4">
    <source>
        <dbReference type="ARBA" id="ARBA00022676"/>
    </source>
</evidence>
<keyword evidence="5" id="KW-0808">Transferase</keyword>
<evidence type="ECO:0000256" key="1">
    <source>
        <dbReference type="ARBA" id="ARBA00004323"/>
    </source>
</evidence>
<dbReference type="PANTHER" id="PTHR46396:SF1">
    <property type="entry name" value="PROTEIN O-LINKED-MANNOSE BETA-1,2-N-ACETYLGLUCOSAMINYLTRANSFERASE 1"/>
    <property type="match status" value="1"/>
</dbReference>
<evidence type="ECO:0000256" key="8">
    <source>
        <dbReference type="ARBA" id="ARBA00022968"/>
    </source>
</evidence>
<evidence type="ECO:0000313" key="16">
    <source>
        <dbReference type="Proteomes" id="UP000747542"/>
    </source>
</evidence>
<feature type="non-terminal residue" evidence="15">
    <location>
        <position position="1"/>
    </location>
</feature>
<keyword evidence="16" id="KW-1185">Reference proteome</keyword>
<sequence>IINLISSHFKSILVEVFQRYPEADKAIILEDDLDLAPDFIPYFHQTAPLLTSDPKLLCVNAYSYNAFNHTALDPTRLYRVHGLPSCGWMVRRHVAKEMVSKWAPVNKV</sequence>
<keyword evidence="7 13" id="KW-0479">Metal-binding</keyword>
<evidence type="ECO:0000256" key="12">
    <source>
        <dbReference type="ARBA" id="ARBA00023211"/>
    </source>
</evidence>
<accession>A0A8J5NIQ0</accession>
<dbReference type="AlphaFoldDB" id="A0A8J5NIQ0"/>
<keyword evidence="9" id="KW-1133">Transmembrane helix</keyword>
<dbReference type="GO" id="GO:0047223">
    <property type="term" value="F:beta-1,3-galactosyl-O-glycosyl-glycoprotein beta-1,3-N-acetylglucosaminyltransferase activity"/>
    <property type="evidence" value="ECO:0007669"/>
    <property type="project" value="TreeGrafter"/>
</dbReference>
<evidence type="ECO:0000256" key="6">
    <source>
        <dbReference type="ARBA" id="ARBA00022692"/>
    </source>
</evidence>
<evidence type="ECO:0000256" key="11">
    <source>
        <dbReference type="ARBA" id="ARBA00023136"/>
    </source>
</evidence>
<dbReference type="EMBL" id="JAHLQT010000697">
    <property type="protein sequence ID" value="KAG7178106.1"/>
    <property type="molecule type" value="Genomic_DNA"/>
</dbReference>
<gene>
    <name evidence="15" type="primary">Pomgnt1-L3</name>
    <name evidence="15" type="ORF">Hamer_G003877</name>
    <name evidence="14" type="ORF">Hamer_G028296</name>
</gene>
<evidence type="ECO:0000256" key="9">
    <source>
        <dbReference type="ARBA" id="ARBA00022989"/>
    </source>
</evidence>
<comment type="similarity">
    <text evidence="3 13">Belongs to the glycosyltransferase 13 family.</text>
</comment>
<keyword evidence="12 13" id="KW-0464">Manganese</keyword>
<evidence type="ECO:0000256" key="7">
    <source>
        <dbReference type="ARBA" id="ARBA00022723"/>
    </source>
</evidence>
<dbReference type="InterPro" id="IPR029044">
    <property type="entry name" value="Nucleotide-diphossugar_trans"/>
</dbReference>
<evidence type="ECO:0000256" key="2">
    <source>
        <dbReference type="ARBA" id="ARBA00004922"/>
    </source>
</evidence>
<organism evidence="15 16">
    <name type="scientific">Homarus americanus</name>
    <name type="common">American lobster</name>
    <dbReference type="NCBI Taxonomy" id="6706"/>
    <lineage>
        <taxon>Eukaryota</taxon>
        <taxon>Metazoa</taxon>
        <taxon>Ecdysozoa</taxon>
        <taxon>Arthropoda</taxon>
        <taxon>Crustacea</taxon>
        <taxon>Multicrustacea</taxon>
        <taxon>Malacostraca</taxon>
        <taxon>Eumalacostraca</taxon>
        <taxon>Eucarida</taxon>
        <taxon>Decapoda</taxon>
        <taxon>Pleocyemata</taxon>
        <taxon>Astacidea</taxon>
        <taxon>Nephropoidea</taxon>
        <taxon>Nephropidae</taxon>
        <taxon>Homarus</taxon>
    </lineage>
</organism>
<evidence type="ECO:0000256" key="5">
    <source>
        <dbReference type="ARBA" id="ARBA00022679"/>
    </source>
</evidence>
<keyword evidence="4 13" id="KW-0328">Glycosyltransferase</keyword>
<dbReference type="Proteomes" id="UP000747542">
    <property type="component" value="Unassembled WGS sequence"/>
</dbReference>
<evidence type="ECO:0000256" key="3">
    <source>
        <dbReference type="ARBA" id="ARBA00006492"/>
    </source>
</evidence>
<comment type="subcellular location">
    <subcellularLocation>
        <location evidence="1 13">Golgi apparatus membrane</location>
        <topology evidence="1 13">Single-pass type II membrane protein</topology>
    </subcellularLocation>
</comment>
<comment type="catalytic activity">
    <reaction evidence="13">
        <text>N(4)-(alpha-D-Man-(1-&gt;3)-[alpha-D-Man-(1-&gt;3)-[alpha-D-Man-(1-&gt;6)]-alpha-D-Man-(1-&gt;6)]-beta-D-Man-(1-&gt;4)-beta-D-GlcNAc-(1-&gt;4)-beta-D-GlcNAc)-L-asparaginyl-[protein] (N-glucan mannose isomer 5A1,2) + UDP-N-acetyl-alpha-D-glucosamine = N(4)-{beta-D-GlcNAc-(1-&gt;2)-alpha-D-Man-(1-&gt;3)-[alpha-D-Man-(1-&gt;3)-[alpha-D-Man-(1-&gt;6)]-alpha-D-Man-(1-&gt;6)]-beta-D-Man-(1-&gt;4)-beta-D-GlcNAc-(1-&gt;4)-beta-D-GlcNAc}-L-asparaginyl-[protein] + UDP + H(+)</text>
        <dbReference type="Rhea" id="RHEA:11456"/>
        <dbReference type="Rhea" id="RHEA-COMP:14367"/>
        <dbReference type="Rhea" id="RHEA-COMP:14368"/>
        <dbReference type="ChEBI" id="CHEBI:15378"/>
        <dbReference type="ChEBI" id="CHEBI:57705"/>
        <dbReference type="ChEBI" id="CHEBI:58223"/>
        <dbReference type="ChEBI" id="CHEBI:59087"/>
        <dbReference type="ChEBI" id="CHEBI:60625"/>
        <dbReference type="EC" id="2.4.1.101"/>
    </reaction>
</comment>
<reference evidence="15" key="1">
    <citation type="journal article" date="2021" name="Sci. Adv.">
        <title>The American lobster genome reveals insights on longevity, neural, and immune adaptations.</title>
        <authorList>
            <person name="Polinski J.M."/>
            <person name="Zimin A.V."/>
            <person name="Clark K.F."/>
            <person name="Kohn A.B."/>
            <person name="Sadowski N."/>
            <person name="Timp W."/>
            <person name="Ptitsyn A."/>
            <person name="Khanna P."/>
            <person name="Romanova D.Y."/>
            <person name="Williams P."/>
            <person name="Greenwood S.J."/>
            <person name="Moroz L.L."/>
            <person name="Walt D.R."/>
            <person name="Bodnar A.G."/>
        </authorList>
    </citation>
    <scope>NUCLEOTIDE SEQUENCE</scope>
    <source>
        <strain evidence="15">GMGI-L3</strain>
    </source>
</reference>
<dbReference type="Pfam" id="PF03071">
    <property type="entry name" value="GNT-I"/>
    <property type="match status" value="1"/>
</dbReference>
<keyword evidence="6" id="KW-0812">Transmembrane</keyword>